<feature type="compositionally biased region" description="Polar residues" evidence="1">
    <location>
        <begin position="53"/>
        <end position="65"/>
    </location>
</feature>
<evidence type="ECO:0000259" key="2">
    <source>
        <dbReference type="SMART" id="SM00382"/>
    </source>
</evidence>
<comment type="caution">
    <text evidence="3">The sequence shown here is derived from an EMBL/GenBank/DDBJ whole genome shotgun (WGS) entry which is preliminary data.</text>
</comment>
<feature type="domain" description="AAA+ ATPase" evidence="2">
    <location>
        <begin position="449"/>
        <end position="600"/>
    </location>
</feature>
<dbReference type="PANTHER" id="PTHR23389:SF21">
    <property type="entry name" value="ATPASE FAMILY AAA DOMAIN-CONTAINING PROTEIN 5"/>
    <property type="match status" value="1"/>
</dbReference>
<dbReference type="EMBL" id="WHVB01000003">
    <property type="protein sequence ID" value="KAF8484928.1"/>
    <property type="molecule type" value="Genomic_DNA"/>
</dbReference>
<feature type="compositionally biased region" description="Basic residues" evidence="1">
    <location>
        <begin position="368"/>
        <end position="381"/>
    </location>
</feature>
<dbReference type="OrthoDB" id="9996895at2759"/>
<feature type="compositionally biased region" description="Basic residues" evidence="1">
    <location>
        <begin position="7"/>
        <end position="22"/>
    </location>
</feature>
<feature type="region of interest" description="Disordered" evidence="1">
    <location>
        <begin position="1"/>
        <end position="131"/>
    </location>
</feature>
<reference evidence="3" key="1">
    <citation type="submission" date="2019-10" db="EMBL/GenBank/DDBJ databases">
        <authorList>
            <consortium name="DOE Joint Genome Institute"/>
            <person name="Kuo A."/>
            <person name="Miyauchi S."/>
            <person name="Kiss E."/>
            <person name="Drula E."/>
            <person name="Kohler A."/>
            <person name="Sanchez-Garcia M."/>
            <person name="Andreopoulos B."/>
            <person name="Barry K.W."/>
            <person name="Bonito G."/>
            <person name="Buee M."/>
            <person name="Carver A."/>
            <person name="Chen C."/>
            <person name="Cichocki N."/>
            <person name="Clum A."/>
            <person name="Culley D."/>
            <person name="Crous P.W."/>
            <person name="Fauchery L."/>
            <person name="Girlanda M."/>
            <person name="Hayes R."/>
            <person name="Keri Z."/>
            <person name="LaButti K."/>
            <person name="Lipzen A."/>
            <person name="Lombard V."/>
            <person name="Magnuson J."/>
            <person name="Maillard F."/>
            <person name="Morin E."/>
            <person name="Murat C."/>
            <person name="Nolan M."/>
            <person name="Ohm R."/>
            <person name="Pangilinan J."/>
            <person name="Pereira M."/>
            <person name="Perotto S."/>
            <person name="Peter M."/>
            <person name="Riley R."/>
            <person name="Sitrit Y."/>
            <person name="Stielow B."/>
            <person name="Szollosi G."/>
            <person name="Zifcakova L."/>
            <person name="Stursova M."/>
            <person name="Spatafora J.W."/>
            <person name="Tedersoo L."/>
            <person name="Vaario L.-M."/>
            <person name="Yamada A."/>
            <person name="Yan M."/>
            <person name="Wang P."/>
            <person name="Xu J."/>
            <person name="Bruns T."/>
            <person name="Baldrian P."/>
            <person name="Vilgalys R."/>
            <person name="Henrissat B."/>
            <person name="Grigoriev I.V."/>
            <person name="Hibbett D."/>
            <person name="Nagy L.G."/>
            <person name="Martin F.M."/>
        </authorList>
    </citation>
    <scope>NUCLEOTIDE SEQUENCE</scope>
    <source>
        <strain evidence="3">Prilba</strain>
    </source>
</reference>
<evidence type="ECO:0000313" key="3">
    <source>
        <dbReference type="EMBL" id="KAF8484928.1"/>
    </source>
</evidence>
<dbReference type="GO" id="GO:0005524">
    <property type="term" value="F:ATP binding"/>
    <property type="evidence" value="ECO:0007669"/>
    <property type="project" value="InterPro"/>
</dbReference>
<dbReference type="InterPro" id="IPR027417">
    <property type="entry name" value="P-loop_NTPase"/>
</dbReference>
<name>A0A9P5N2U9_9AGAM</name>
<accession>A0A9P5N2U9</accession>
<feature type="region of interest" description="Disordered" evidence="1">
    <location>
        <begin position="838"/>
        <end position="858"/>
    </location>
</feature>
<dbReference type="SUPFAM" id="SSF52540">
    <property type="entry name" value="P-loop containing nucleoside triphosphate hydrolases"/>
    <property type="match status" value="1"/>
</dbReference>
<sequence length="881" mass="97752">MSDLGRRVPKKKRDASKNHFKQRTLLDHFLVIRQQTPAPTLSKPDDPRDAEPESQTDVEQTSTVCSPGASHLPELLSVEHPDDVVHIASSPPSFSQSTADVNIGQSQEGCSLDPELVPPSSPYDPSSAADSPLTDVGLVVISDSPESGSVSSASSPASLRDVIDLSTEQGTAKSPIVIEGSPICEFPSRTIPWHIPFQPLPLGKPKQLKHNSPDAPFPNASTQHIRDSVMMVQATPTSPVRRRRRTSQSPLDSNLYLPLNEVLNVDNISNELAGSHHRVRSSEHQADGDAILIRRDDLHPAISSIFGLASELQSVKETSQQHWNQKWRPRRAEHILGNGRNACYLREWMHALRLHFDSGSSSTIKDTKSRRNHKKRKRRGKRPEVVREVTRKRKKAGDLDGWLVGDDDDDDGDDNLNEEYDGLENFDDWSLPSSLDPTEPRPISFGKKIRNTILLVGPPGCGKTAAVYACAEELGWNVFEVHPGLGKRGGTHLDDLIGDVGKNHTLPQPLLFQRGRSEPPSPVKRRSTNAVDTFKIPETEIHPQSVVLIEEADVVFADEAGFWPSVVAFIRDSRRPVIITCNDMSLIPVESLPLQATLTFSLPPMTLTRPLLSAICQMEGRPTAELKDSHLEGQIATADLRQCISQCQLGLADSDTQNLGQQPDAPPDVIFSLRVKADIPTAMEPEPDGRRNLCVLRQTFRGADLASYLDACVLLSQPHTLELAETHSDDEVGHKVLKATQRTMLPVQAEYYSRDSDVATAALRSFEGVLERCMALDETREVAPWPSREEYRSRLWEGLKTDPALESFVDLPRLYLDYRPLIGTMVTVEDKEIERAAEKVKGRSGRQTQNSQKRQEEDVRWLNASDELRGAVRTGGLCCSW</sequence>
<feature type="region of interest" description="Disordered" evidence="1">
    <location>
        <begin position="359"/>
        <end position="392"/>
    </location>
</feature>
<dbReference type="GO" id="GO:0003677">
    <property type="term" value="F:DNA binding"/>
    <property type="evidence" value="ECO:0007669"/>
    <property type="project" value="TreeGrafter"/>
</dbReference>
<keyword evidence="4" id="KW-1185">Reference proteome</keyword>
<evidence type="ECO:0000256" key="1">
    <source>
        <dbReference type="SAM" id="MobiDB-lite"/>
    </source>
</evidence>
<feature type="compositionally biased region" description="Polar residues" evidence="1">
    <location>
        <begin position="90"/>
        <end position="109"/>
    </location>
</feature>
<dbReference type="Proteomes" id="UP000759537">
    <property type="component" value="Unassembled WGS sequence"/>
</dbReference>
<dbReference type="InterPro" id="IPR003593">
    <property type="entry name" value="AAA+_ATPase"/>
</dbReference>
<dbReference type="AlphaFoldDB" id="A0A9P5N2U9"/>
<dbReference type="Gene3D" id="3.40.50.300">
    <property type="entry name" value="P-loop containing nucleotide triphosphate hydrolases"/>
    <property type="match status" value="1"/>
</dbReference>
<proteinExistence type="predicted"/>
<dbReference type="GO" id="GO:0016887">
    <property type="term" value="F:ATP hydrolysis activity"/>
    <property type="evidence" value="ECO:0007669"/>
    <property type="project" value="InterPro"/>
</dbReference>
<dbReference type="Pfam" id="PF00004">
    <property type="entry name" value="AAA"/>
    <property type="match status" value="1"/>
</dbReference>
<dbReference type="InterPro" id="IPR003959">
    <property type="entry name" value="ATPase_AAA_core"/>
</dbReference>
<dbReference type="GO" id="GO:0005634">
    <property type="term" value="C:nucleus"/>
    <property type="evidence" value="ECO:0007669"/>
    <property type="project" value="TreeGrafter"/>
</dbReference>
<organism evidence="3 4">
    <name type="scientific">Russula ochroleuca</name>
    <dbReference type="NCBI Taxonomy" id="152965"/>
    <lineage>
        <taxon>Eukaryota</taxon>
        <taxon>Fungi</taxon>
        <taxon>Dikarya</taxon>
        <taxon>Basidiomycota</taxon>
        <taxon>Agaricomycotina</taxon>
        <taxon>Agaricomycetes</taxon>
        <taxon>Russulales</taxon>
        <taxon>Russulaceae</taxon>
        <taxon>Russula</taxon>
    </lineage>
</organism>
<evidence type="ECO:0000313" key="4">
    <source>
        <dbReference type="Proteomes" id="UP000759537"/>
    </source>
</evidence>
<gene>
    <name evidence="3" type="ORF">DFH94DRAFT_717071</name>
</gene>
<protein>
    <recommendedName>
        <fullName evidence="2">AAA+ ATPase domain-containing protein</fullName>
    </recommendedName>
</protein>
<dbReference type="SMART" id="SM00382">
    <property type="entry name" value="AAA"/>
    <property type="match status" value="1"/>
</dbReference>
<reference evidence="3" key="2">
    <citation type="journal article" date="2020" name="Nat. Commun.">
        <title>Large-scale genome sequencing of mycorrhizal fungi provides insights into the early evolution of symbiotic traits.</title>
        <authorList>
            <person name="Miyauchi S."/>
            <person name="Kiss E."/>
            <person name="Kuo A."/>
            <person name="Drula E."/>
            <person name="Kohler A."/>
            <person name="Sanchez-Garcia M."/>
            <person name="Morin E."/>
            <person name="Andreopoulos B."/>
            <person name="Barry K.W."/>
            <person name="Bonito G."/>
            <person name="Buee M."/>
            <person name="Carver A."/>
            <person name="Chen C."/>
            <person name="Cichocki N."/>
            <person name="Clum A."/>
            <person name="Culley D."/>
            <person name="Crous P.W."/>
            <person name="Fauchery L."/>
            <person name="Girlanda M."/>
            <person name="Hayes R.D."/>
            <person name="Keri Z."/>
            <person name="LaButti K."/>
            <person name="Lipzen A."/>
            <person name="Lombard V."/>
            <person name="Magnuson J."/>
            <person name="Maillard F."/>
            <person name="Murat C."/>
            <person name="Nolan M."/>
            <person name="Ohm R.A."/>
            <person name="Pangilinan J."/>
            <person name="Pereira M.F."/>
            <person name="Perotto S."/>
            <person name="Peter M."/>
            <person name="Pfister S."/>
            <person name="Riley R."/>
            <person name="Sitrit Y."/>
            <person name="Stielow J.B."/>
            <person name="Szollosi G."/>
            <person name="Zifcakova L."/>
            <person name="Stursova M."/>
            <person name="Spatafora J.W."/>
            <person name="Tedersoo L."/>
            <person name="Vaario L.M."/>
            <person name="Yamada A."/>
            <person name="Yan M."/>
            <person name="Wang P."/>
            <person name="Xu J."/>
            <person name="Bruns T."/>
            <person name="Baldrian P."/>
            <person name="Vilgalys R."/>
            <person name="Dunand C."/>
            <person name="Henrissat B."/>
            <person name="Grigoriev I.V."/>
            <person name="Hibbett D."/>
            <person name="Nagy L.G."/>
            <person name="Martin F.M."/>
        </authorList>
    </citation>
    <scope>NUCLEOTIDE SEQUENCE</scope>
    <source>
        <strain evidence="3">Prilba</strain>
    </source>
</reference>
<dbReference type="PANTHER" id="PTHR23389">
    <property type="entry name" value="CHROMOSOME TRANSMISSION FIDELITY FACTOR 18"/>
    <property type="match status" value="1"/>
</dbReference>